<evidence type="ECO:0000313" key="2">
    <source>
        <dbReference type="Proteomes" id="UP000799776"/>
    </source>
</evidence>
<evidence type="ECO:0000313" key="1">
    <source>
        <dbReference type="EMBL" id="KAF2087763.1"/>
    </source>
</evidence>
<dbReference type="Proteomes" id="UP000799776">
    <property type="component" value="Unassembled WGS sequence"/>
</dbReference>
<comment type="caution">
    <text evidence="1">The sequence shown here is derived from an EMBL/GenBank/DDBJ whole genome shotgun (WGS) entry which is preliminary data.</text>
</comment>
<proteinExistence type="predicted"/>
<dbReference type="EMBL" id="ML978719">
    <property type="protein sequence ID" value="KAF2087763.1"/>
    <property type="molecule type" value="Genomic_DNA"/>
</dbReference>
<keyword evidence="2" id="KW-1185">Reference proteome</keyword>
<gene>
    <name evidence="1" type="ORF">K490DRAFT_65602</name>
</gene>
<reference evidence="1" key="1">
    <citation type="journal article" date="2020" name="Stud. Mycol.">
        <title>101 Dothideomycetes genomes: a test case for predicting lifestyles and emergence of pathogens.</title>
        <authorList>
            <person name="Haridas S."/>
            <person name="Albert R."/>
            <person name="Binder M."/>
            <person name="Bloem J."/>
            <person name="Labutti K."/>
            <person name="Salamov A."/>
            <person name="Andreopoulos B."/>
            <person name="Baker S."/>
            <person name="Barry K."/>
            <person name="Bills G."/>
            <person name="Bluhm B."/>
            <person name="Cannon C."/>
            <person name="Castanera R."/>
            <person name="Culley D."/>
            <person name="Daum C."/>
            <person name="Ezra D."/>
            <person name="Gonzalez J."/>
            <person name="Henrissat B."/>
            <person name="Kuo A."/>
            <person name="Liang C."/>
            <person name="Lipzen A."/>
            <person name="Lutzoni F."/>
            <person name="Magnuson J."/>
            <person name="Mondo S."/>
            <person name="Nolan M."/>
            <person name="Ohm R."/>
            <person name="Pangilinan J."/>
            <person name="Park H.-J."/>
            <person name="Ramirez L."/>
            <person name="Alfaro M."/>
            <person name="Sun H."/>
            <person name="Tritt A."/>
            <person name="Yoshinaga Y."/>
            <person name="Zwiers L.-H."/>
            <person name="Turgeon B."/>
            <person name="Goodwin S."/>
            <person name="Spatafora J."/>
            <person name="Crous P."/>
            <person name="Grigoriev I."/>
        </authorList>
    </citation>
    <scope>NUCLEOTIDE SEQUENCE</scope>
    <source>
        <strain evidence="1">CBS 121410</strain>
    </source>
</reference>
<organism evidence="1 2">
    <name type="scientific">Saccharata proteae CBS 121410</name>
    <dbReference type="NCBI Taxonomy" id="1314787"/>
    <lineage>
        <taxon>Eukaryota</taxon>
        <taxon>Fungi</taxon>
        <taxon>Dikarya</taxon>
        <taxon>Ascomycota</taxon>
        <taxon>Pezizomycotina</taxon>
        <taxon>Dothideomycetes</taxon>
        <taxon>Dothideomycetes incertae sedis</taxon>
        <taxon>Botryosphaeriales</taxon>
        <taxon>Saccharataceae</taxon>
        <taxon>Saccharata</taxon>
    </lineage>
</organism>
<name>A0A9P4M0C0_9PEZI</name>
<sequence length="195" mass="22151">MRFLSSSKAQDAFGILLVTVIFVLPTAAIKLDDLFHVKSGTDKGDCDSQKAIIQDWLNDTNKLTKSANDAVDLNNWKTDKFIRRNMASFFQIKSDSRSPYQPATESRGRYDSVSETFQTVQDFLNQKMERFIVTEKALYEMMQQKNGNGADDSKPIECLDTTNTAKAGVVENPDSYAFVAWSYYLTKNFVDTQFE</sequence>
<dbReference type="OrthoDB" id="4259138at2759"/>
<protein>
    <submittedName>
        <fullName evidence="1">Uncharacterized protein</fullName>
    </submittedName>
</protein>
<accession>A0A9P4M0C0</accession>
<dbReference type="AlphaFoldDB" id="A0A9P4M0C0"/>